<reference evidence="2 3" key="1">
    <citation type="submission" date="2013-03" db="EMBL/GenBank/DDBJ databases">
        <title>The Genome Sequence of Cladophialophora psammophila CBS 110553.</title>
        <authorList>
            <consortium name="The Broad Institute Genomics Platform"/>
            <person name="Cuomo C."/>
            <person name="de Hoog S."/>
            <person name="Gorbushina A."/>
            <person name="Walker B."/>
            <person name="Young S.K."/>
            <person name="Zeng Q."/>
            <person name="Gargeya S."/>
            <person name="Fitzgerald M."/>
            <person name="Haas B."/>
            <person name="Abouelleil A."/>
            <person name="Allen A.W."/>
            <person name="Alvarado L."/>
            <person name="Arachchi H.M."/>
            <person name="Berlin A.M."/>
            <person name="Chapman S.B."/>
            <person name="Gainer-Dewar J."/>
            <person name="Goldberg J."/>
            <person name="Griggs A."/>
            <person name="Gujja S."/>
            <person name="Hansen M."/>
            <person name="Howarth C."/>
            <person name="Imamovic A."/>
            <person name="Ireland A."/>
            <person name="Larimer J."/>
            <person name="McCowan C."/>
            <person name="Murphy C."/>
            <person name="Pearson M."/>
            <person name="Poon T.W."/>
            <person name="Priest M."/>
            <person name="Roberts A."/>
            <person name="Saif S."/>
            <person name="Shea T."/>
            <person name="Sisk P."/>
            <person name="Sykes S."/>
            <person name="Wortman J."/>
            <person name="Nusbaum C."/>
            <person name="Birren B."/>
        </authorList>
    </citation>
    <scope>NUCLEOTIDE SEQUENCE [LARGE SCALE GENOMIC DNA]</scope>
    <source>
        <strain evidence="2 3">CBS 110553</strain>
    </source>
</reference>
<evidence type="ECO:0000256" key="1">
    <source>
        <dbReference type="SAM" id="MobiDB-lite"/>
    </source>
</evidence>
<dbReference type="OrthoDB" id="5371818at2759"/>
<proteinExistence type="predicted"/>
<organism evidence="2 3">
    <name type="scientific">Cladophialophora psammophila CBS 110553</name>
    <dbReference type="NCBI Taxonomy" id="1182543"/>
    <lineage>
        <taxon>Eukaryota</taxon>
        <taxon>Fungi</taxon>
        <taxon>Dikarya</taxon>
        <taxon>Ascomycota</taxon>
        <taxon>Pezizomycotina</taxon>
        <taxon>Eurotiomycetes</taxon>
        <taxon>Chaetothyriomycetidae</taxon>
        <taxon>Chaetothyriales</taxon>
        <taxon>Herpotrichiellaceae</taxon>
        <taxon>Cladophialophora</taxon>
    </lineage>
</organism>
<dbReference type="HOGENOM" id="CLU_2904024_0_0_1"/>
<feature type="region of interest" description="Disordered" evidence="1">
    <location>
        <begin position="42"/>
        <end position="62"/>
    </location>
</feature>
<evidence type="ECO:0000313" key="2">
    <source>
        <dbReference type="EMBL" id="EXJ53346.1"/>
    </source>
</evidence>
<evidence type="ECO:0000313" key="3">
    <source>
        <dbReference type="Proteomes" id="UP000019471"/>
    </source>
</evidence>
<gene>
    <name evidence="2" type="ORF">A1O5_13417</name>
</gene>
<comment type="caution">
    <text evidence="2">The sequence shown here is derived from an EMBL/GenBank/DDBJ whole genome shotgun (WGS) entry which is preliminary data.</text>
</comment>
<dbReference type="RefSeq" id="XP_007752173.1">
    <property type="nucleotide sequence ID" value="XM_007753983.1"/>
</dbReference>
<name>W9VML6_9EURO</name>
<keyword evidence="3" id="KW-1185">Reference proteome</keyword>
<dbReference type="EMBL" id="AMGX01000055">
    <property type="protein sequence ID" value="EXJ53346.1"/>
    <property type="molecule type" value="Genomic_DNA"/>
</dbReference>
<protein>
    <submittedName>
        <fullName evidence="2">Uncharacterized protein</fullName>
    </submittedName>
</protein>
<dbReference type="GeneID" id="19198100"/>
<dbReference type="AlphaFoldDB" id="W9VML6"/>
<dbReference type="Proteomes" id="UP000019471">
    <property type="component" value="Unassembled WGS sequence"/>
</dbReference>
<sequence length="62" mass="7022">MVLPRVDTNEDAIAFKVSQQFADNPIGVDFDPEDLICRLESGEDEKSIKKRPKIGKRTDTPF</sequence>
<accession>W9VML6</accession>